<evidence type="ECO:0000313" key="2">
    <source>
        <dbReference type="EMBL" id="SAL83655.1"/>
    </source>
</evidence>
<sequence length="65" mass="7336">MGAGWRWRLGVWCLRRLMFLCFYGTCFVFGLFALPLSGAGLTFFAAAKKVSKESSFPPPILAMRR</sequence>
<name>A0A158KRM7_9BURK</name>
<dbReference type="AlphaFoldDB" id="A0A158KRM7"/>
<reference evidence="2" key="1">
    <citation type="submission" date="2016-01" db="EMBL/GenBank/DDBJ databases">
        <authorList>
            <person name="Peeters C."/>
        </authorList>
    </citation>
    <scope>NUCLEOTIDE SEQUENCE [LARGE SCALE GENOMIC DNA]</scope>
    <source>
        <strain evidence="2">LMG 22940</strain>
    </source>
</reference>
<protein>
    <submittedName>
        <fullName evidence="2">Uncharacterized protein</fullName>
    </submittedName>
</protein>
<gene>
    <name evidence="2" type="ORF">AWB68_06996</name>
</gene>
<comment type="caution">
    <text evidence="2">The sequence shown here is derived from an EMBL/GenBank/DDBJ whole genome shotgun (WGS) entry which is preliminary data.</text>
</comment>
<keyword evidence="1" id="KW-0472">Membrane</keyword>
<keyword evidence="1" id="KW-0812">Transmembrane</keyword>
<proteinExistence type="predicted"/>
<evidence type="ECO:0000313" key="3">
    <source>
        <dbReference type="Proteomes" id="UP000054770"/>
    </source>
</evidence>
<dbReference type="Proteomes" id="UP000054770">
    <property type="component" value="Unassembled WGS sequence"/>
</dbReference>
<evidence type="ECO:0000256" key="1">
    <source>
        <dbReference type="SAM" id="Phobius"/>
    </source>
</evidence>
<organism evidence="2 3">
    <name type="scientific">Caballeronia choica</name>
    <dbReference type="NCBI Taxonomy" id="326476"/>
    <lineage>
        <taxon>Bacteria</taxon>
        <taxon>Pseudomonadati</taxon>
        <taxon>Pseudomonadota</taxon>
        <taxon>Betaproteobacteria</taxon>
        <taxon>Burkholderiales</taxon>
        <taxon>Burkholderiaceae</taxon>
        <taxon>Caballeronia</taxon>
    </lineage>
</organism>
<accession>A0A158KRM7</accession>
<keyword evidence="3" id="KW-1185">Reference proteome</keyword>
<keyword evidence="1" id="KW-1133">Transmembrane helix</keyword>
<feature type="transmembrane region" description="Helical" evidence="1">
    <location>
        <begin position="20"/>
        <end position="47"/>
    </location>
</feature>
<dbReference type="EMBL" id="FCON02000142">
    <property type="protein sequence ID" value="SAL83655.1"/>
    <property type="molecule type" value="Genomic_DNA"/>
</dbReference>